<organism evidence="1 2">
    <name type="scientific">Romanomermis culicivorax</name>
    <name type="common">Nematode worm</name>
    <dbReference type="NCBI Taxonomy" id="13658"/>
    <lineage>
        <taxon>Eukaryota</taxon>
        <taxon>Metazoa</taxon>
        <taxon>Ecdysozoa</taxon>
        <taxon>Nematoda</taxon>
        <taxon>Enoplea</taxon>
        <taxon>Dorylaimia</taxon>
        <taxon>Mermithida</taxon>
        <taxon>Mermithoidea</taxon>
        <taxon>Mermithidae</taxon>
        <taxon>Romanomermis</taxon>
    </lineage>
</organism>
<protein>
    <submittedName>
        <fullName evidence="2">Uncharacterized protein</fullName>
    </submittedName>
</protein>
<evidence type="ECO:0000313" key="2">
    <source>
        <dbReference type="WBParaSite" id="nRc.2.0.1.t35748-RA"/>
    </source>
</evidence>
<proteinExistence type="predicted"/>
<sequence length="407" mass="45776">MANWTARWAADTALSMRSLPSLNVVTPYPVFLLANHSPSYLIEGKRCFLIPRNPCNIVRFTAKDLSDSDRRLVGGSLRAFRTKPPRLSSGGFTSIRVSLLPVSVLQAIGPSAFVFGARIDAETHAVPAFEPLRPFALVCPPAASFYAQTMSLAVLPLAFVAVAARPGINARNFESVMPGAGIFALTLQGSEPFPLHSSIPFSPWDPYKRHDRGLCLPPIHRNNYRHRRNRICLRSRTLKVKRSWAFWCLLHPLFCDRKSAVNSREKTNFLRGVGALCTMPTKRLRPIQFAGGNFVCRFDNYIRRLHEASTSGLPENIRFFTPKKWRETMNKHNADPLRHPQRPSVFNLLHHKSNKPNGTGWGLSLSDETGPLSFYLVISAFLCSETKTNRYSRVHRQLRAGQLSTDN</sequence>
<name>A0A915KAE6_ROMCU</name>
<reference evidence="2" key="1">
    <citation type="submission" date="2022-11" db="UniProtKB">
        <authorList>
            <consortium name="WormBaseParasite"/>
        </authorList>
    </citation>
    <scope>IDENTIFICATION</scope>
</reference>
<dbReference type="WBParaSite" id="nRc.2.0.1.t35748-RA">
    <property type="protein sequence ID" value="nRc.2.0.1.t35748-RA"/>
    <property type="gene ID" value="nRc.2.0.1.g35748"/>
</dbReference>
<keyword evidence="1" id="KW-1185">Reference proteome</keyword>
<accession>A0A915KAE6</accession>
<evidence type="ECO:0000313" key="1">
    <source>
        <dbReference type="Proteomes" id="UP000887565"/>
    </source>
</evidence>
<dbReference type="AlphaFoldDB" id="A0A915KAE6"/>
<dbReference type="Proteomes" id="UP000887565">
    <property type="component" value="Unplaced"/>
</dbReference>